<dbReference type="SUPFAM" id="SSF51735">
    <property type="entry name" value="NAD(P)-binding Rossmann-fold domains"/>
    <property type="match status" value="1"/>
</dbReference>
<feature type="domain" description="NAD-dependent epimerase/dehydratase" evidence="2">
    <location>
        <begin position="3"/>
        <end position="233"/>
    </location>
</feature>
<accession>A0ABS9H1A5</accession>
<evidence type="ECO:0000256" key="1">
    <source>
        <dbReference type="ARBA" id="ARBA00007637"/>
    </source>
</evidence>
<organism evidence="3 4">
    <name type="scientific">Pseudalkalibacillus berkeleyi</name>
    <dbReference type="NCBI Taxonomy" id="1069813"/>
    <lineage>
        <taxon>Bacteria</taxon>
        <taxon>Bacillati</taxon>
        <taxon>Bacillota</taxon>
        <taxon>Bacilli</taxon>
        <taxon>Bacillales</taxon>
        <taxon>Fictibacillaceae</taxon>
        <taxon>Pseudalkalibacillus</taxon>
    </lineage>
</organism>
<name>A0ABS9H1A5_9BACL</name>
<gene>
    <name evidence="3" type="ORF">L2716_13415</name>
</gene>
<comment type="caution">
    <text evidence="3">The sequence shown here is derived from an EMBL/GenBank/DDBJ whole genome shotgun (WGS) entry which is preliminary data.</text>
</comment>
<comment type="similarity">
    <text evidence="1">Belongs to the NAD(P)-dependent epimerase/dehydratase family.</text>
</comment>
<evidence type="ECO:0000259" key="2">
    <source>
        <dbReference type="Pfam" id="PF01370"/>
    </source>
</evidence>
<protein>
    <submittedName>
        <fullName evidence="3">NAD-dependent epimerase/dehydratase family protein</fullName>
    </submittedName>
</protein>
<dbReference type="InterPro" id="IPR001509">
    <property type="entry name" value="Epimerase_deHydtase"/>
</dbReference>
<dbReference type="RefSeq" id="WP_236336471.1">
    <property type="nucleotide sequence ID" value="NZ_JAKIJS010000001.1"/>
</dbReference>
<dbReference type="Pfam" id="PF01370">
    <property type="entry name" value="Epimerase"/>
    <property type="match status" value="1"/>
</dbReference>
<sequence length="319" mass="35875">MKIMVTGGAGFIGSHLVDELIKQGHKVVVVDSLVNGDLENVSPEANFYHMDINEPGLHDVMVHERPEVVYHFGAQISVEHSNRNPLEDSFTNVNGTLKILNYCVELGVSKIIFASSAAIYGVPELLPIQEGHPLSPISFYGVSKWSAERYITMYEKRFGLNYSILRFANVYGPRQNSLGQAGVITKFIINKLENKPIIIFGDGEQTRDFIYVKDVVQSCIRALTKGDHQIINISSGKEVSVRQLASVISKLSRQPFNYIYEQVVEGDIPNSCLANQHAKFSLDWKPNTLLEEGLKETMDYYSMNYNSESKERYVSSEVK</sequence>
<evidence type="ECO:0000313" key="4">
    <source>
        <dbReference type="Proteomes" id="UP001649381"/>
    </source>
</evidence>
<dbReference type="Gene3D" id="3.40.50.720">
    <property type="entry name" value="NAD(P)-binding Rossmann-like Domain"/>
    <property type="match status" value="1"/>
</dbReference>
<dbReference type="Proteomes" id="UP001649381">
    <property type="component" value="Unassembled WGS sequence"/>
</dbReference>
<evidence type="ECO:0000313" key="3">
    <source>
        <dbReference type="EMBL" id="MCF6138729.1"/>
    </source>
</evidence>
<dbReference type="EMBL" id="JAKIJS010000001">
    <property type="protein sequence ID" value="MCF6138729.1"/>
    <property type="molecule type" value="Genomic_DNA"/>
</dbReference>
<dbReference type="PANTHER" id="PTHR43000">
    <property type="entry name" value="DTDP-D-GLUCOSE 4,6-DEHYDRATASE-RELATED"/>
    <property type="match status" value="1"/>
</dbReference>
<reference evidence="3 4" key="1">
    <citation type="submission" date="2022-01" db="EMBL/GenBank/DDBJ databases">
        <title>Alkalihalobacillus sp. EGI L200015, a novel bacterium isolated from a salt lake sediment.</title>
        <authorList>
            <person name="Gao L."/>
            <person name="Fang B.-Z."/>
            <person name="Li W.-J."/>
        </authorList>
    </citation>
    <scope>NUCLEOTIDE SEQUENCE [LARGE SCALE GENOMIC DNA]</scope>
    <source>
        <strain evidence="3 4">KCTC 12718</strain>
    </source>
</reference>
<dbReference type="InterPro" id="IPR036291">
    <property type="entry name" value="NAD(P)-bd_dom_sf"/>
</dbReference>
<proteinExistence type="inferred from homology"/>
<keyword evidence="4" id="KW-1185">Reference proteome</keyword>